<dbReference type="GO" id="GO:0032259">
    <property type="term" value="P:methylation"/>
    <property type="evidence" value="ECO:0007669"/>
    <property type="project" value="UniProtKB-KW"/>
</dbReference>
<dbReference type="EC" id="2.1.1.72" evidence="2"/>
<evidence type="ECO:0000259" key="8">
    <source>
        <dbReference type="Pfam" id="PF02384"/>
    </source>
</evidence>
<reference evidence="10 11" key="1">
    <citation type="submission" date="2019-03" db="EMBL/GenBank/DDBJ databases">
        <title>Genomic Encyclopedia of Type Strains, Phase IV (KMG-IV): sequencing the most valuable type-strain genomes for metagenomic binning, comparative biology and taxonomic classification.</title>
        <authorList>
            <person name="Goeker M."/>
        </authorList>
    </citation>
    <scope>NUCLEOTIDE SEQUENCE [LARGE SCALE GENOMIC DNA]</scope>
    <source>
        <strain evidence="10 11">DSM 45934</strain>
    </source>
</reference>
<comment type="caution">
    <text evidence="10">The sequence shown here is derived from an EMBL/GenBank/DDBJ whole genome shotgun (WGS) entry which is preliminary data.</text>
</comment>
<dbReference type="GO" id="GO:0003677">
    <property type="term" value="F:DNA binding"/>
    <property type="evidence" value="ECO:0007669"/>
    <property type="project" value="InterPro"/>
</dbReference>
<dbReference type="RefSeq" id="WP_132126067.1">
    <property type="nucleotide sequence ID" value="NZ_SLWS01000020.1"/>
</dbReference>
<dbReference type="SUPFAM" id="SSF53335">
    <property type="entry name" value="S-adenosyl-L-methionine-dependent methyltransferases"/>
    <property type="match status" value="1"/>
</dbReference>
<dbReference type="Gene3D" id="3.40.50.150">
    <property type="entry name" value="Vaccinia Virus protein VP39"/>
    <property type="match status" value="1"/>
</dbReference>
<organism evidence="10 11">
    <name type="scientific">Actinocrispum wychmicini</name>
    <dbReference type="NCBI Taxonomy" id="1213861"/>
    <lineage>
        <taxon>Bacteria</taxon>
        <taxon>Bacillati</taxon>
        <taxon>Actinomycetota</taxon>
        <taxon>Actinomycetes</taxon>
        <taxon>Pseudonocardiales</taxon>
        <taxon>Pseudonocardiaceae</taxon>
        <taxon>Actinocrispum</taxon>
    </lineage>
</organism>
<keyword evidence="3" id="KW-0489">Methyltransferase</keyword>
<comment type="catalytic activity">
    <reaction evidence="7">
        <text>a 2'-deoxyadenosine in DNA + S-adenosyl-L-methionine = an N(6)-methyl-2'-deoxyadenosine in DNA + S-adenosyl-L-homocysteine + H(+)</text>
        <dbReference type="Rhea" id="RHEA:15197"/>
        <dbReference type="Rhea" id="RHEA-COMP:12418"/>
        <dbReference type="Rhea" id="RHEA-COMP:12419"/>
        <dbReference type="ChEBI" id="CHEBI:15378"/>
        <dbReference type="ChEBI" id="CHEBI:57856"/>
        <dbReference type="ChEBI" id="CHEBI:59789"/>
        <dbReference type="ChEBI" id="CHEBI:90615"/>
        <dbReference type="ChEBI" id="CHEBI:90616"/>
        <dbReference type="EC" id="2.1.1.72"/>
    </reaction>
</comment>
<proteinExistence type="inferred from homology"/>
<protein>
    <recommendedName>
        <fullName evidence="2">site-specific DNA-methyltransferase (adenine-specific)</fullName>
        <ecNumber evidence="2">2.1.1.72</ecNumber>
    </recommendedName>
</protein>
<dbReference type="InterPro" id="IPR029063">
    <property type="entry name" value="SAM-dependent_MTases_sf"/>
</dbReference>
<accession>A0A4V2S3V5</accession>
<evidence type="ECO:0000256" key="5">
    <source>
        <dbReference type="ARBA" id="ARBA00022691"/>
    </source>
</evidence>
<gene>
    <name evidence="10" type="ORF">EV192_12056</name>
</gene>
<dbReference type="GO" id="GO:0009307">
    <property type="term" value="P:DNA restriction-modification system"/>
    <property type="evidence" value="ECO:0007669"/>
    <property type="project" value="UniProtKB-KW"/>
</dbReference>
<dbReference type="OrthoDB" id="9784823at2"/>
<name>A0A4V2S3V5_9PSEU</name>
<feature type="domain" description="DNA methylase adenine-specific" evidence="8">
    <location>
        <begin position="166"/>
        <end position="435"/>
    </location>
</feature>
<dbReference type="Pfam" id="PF12161">
    <property type="entry name" value="HsdM_N"/>
    <property type="match status" value="1"/>
</dbReference>
<dbReference type="Pfam" id="PF02384">
    <property type="entry name" value="N6_Mtase"/>
    <property type="match status" value="1"/>
</dbReference>
<evidence type="ECO:0000256" key="1">
    <source>
        <dbReference type="ARBA" id="ARBA00006594"/>
    </source>
</evidence>
<evidence type="ECO:0000256" key="4">
    <source>
        <dbReference type="ARBA" id="ARBA00022679"/>
    </source>
</evidence>
<dbReference type="InterPro" id="IPR038333">
    <property type="entry name" value="T1MK-like_N_sf"/>
</dbReference>
<keyword evidence="6" id="KW-0680">Restriction system</keyword>
<dbReference type="GO" id="GO:0009007">
    <property type="term" value="F:site-specific DNA-methyltransferase (adenine-specific) activity"/>
    <property type="evidence" value="ECO:0007669"/>
    <property type="project" value="UniProtKB-EC"/>
</dbReference>
<dbReference type="Gene3D" id="1.20.1260.30">
    <property type="match status" value="1"/>
</dbReference>
<evidence type="ECO:0000256" key="7">
    <source>
        <dbReference type="ARBA" id="ARBA00047942"/>
    </source>
</evidence>
<feature type="domain" description="N6 adenine-specific DNA methyltransferase N-terminal" evidence="9">
    <location>
        <begin position="8"/>
        <end position="132"/>
    </location>
</feature>
<evidence type="ECO:0000256" key="3">
    <source>
        <dbReference type="ARBA" id="ARBA00022603"/>
    </source>
</evidence>
<sequence length="1052" mass="117551">MDSLTRFQHHIWLAADQLRGTFAVGEYDRVILPFVFLRRLDSMLASTREAVHDHLRENQSVPDGFTGFDFYNTSPFDFSSLLSDPSRVRENLMHFVDGFSPNVREVIDGFGFRLIVSRLDAAGLLYGVCQSFASIDLSESAFDEFSMGYLFDDLIRRFGESGNADPTPLDIASLMAHVLVDQDSIELSDSSSIVSVMDPCCRNGQVLLKLNAHINQISPKLGVDLNGYEADGFAYALAKSSFLLQGVPFGGVKLGNVLRQEFTGSFDYLVTHIPFGASWRGIKDYVKYEPKGRFRHGLPRTTDSALLHIQDLMGHMTPATSGGGRAVALINGSPLFAGHVNSGEAQIRQWLIESDYVEAVIALPEGLLSGSAVGSYLLILTNRKESSRRGKIQMINAQEMHTPLRKRLNYKRRMLSGEDIQGILGLYRRFADEDRSQIMSNSKLGKQRIVIERPLRVRWEINNHTVELVGKTKVVGALEPGVRGRLMDRLRGLVGQTHDDDRKLRVTVAELVRELDARPSLSKAILRAFTVRALDASPRLSRSGERTPDPDLRKTVDLPLIDTKESVAARFKKALGEGAWIDWDRTVTGYTFPRQPFLVAKWEGPTRPLNEMVDQIRSRSRRYGQEQVFPLLSAQDLDSVDFAGDLDATADGQDNLALCHGGDVVGSFNRWRHLPPDFGEALTKLTVLRPRGGVHAGTLAEWLNAGQITGWSGGFSLPDSLPTPTVALRDDEIAALIASLNQGRRTIDQVTRTLLPNVFRTDVADLEALKGIAVTTASQAHLLNQVLQPLEDPFWRAEWNYPFHVAVLARQYRLAQGATARRERILRLAEGITRVLGLFALVIRVRRQGVFSNNLKKSFDRGASFNSWLTVLRNLKADGEIPELPELNRVAFDPGGLGALLESLCRARNDPAHAHGAMTDRAIEDEVVVVEQDVMTCLDLVGWFATTRWEFVEQCLYLGEGEGFRLVGYRLVASHPDWERFERDVADPLHPDRIHVWSELAPPISFKCFARVLDCDDCRRKELFLFDGVTDERVTLRSLNNCDTNIPIDLTG</sequence>
<keyword evidence="11" id="KW-1185">Reference proteome</keyword>
<keyword evidence="5" id="KW-0949">S-adenosyl-L-methionine</keyword>
<dbReference type="EMBL" id="SLWS01000020">
    <property type="protein sequence ID" value="TCO45870.1"/>
    <property type="molecule type" value="Genomic_DNA"/>
</dbReference>
<dbReference type="PANTHER" id="PTHR42933">
    <property type="entry name" value="SLR6095 PROTEIN"/>
    <property type="match status" value="1"/>
</dbReference>
<dbReference type="InterPro" id="IPR051537">
    <property type="entry name" value="DNA_Adenine_Mtase"/>
</dbReference>
<dbReference type="GO" id="GO:0008170">
    <property type="term" value="F:N-methyltransferase activity"/>
    <property type="evidence" value="ECO:0007669"/>
    <property type="project" value="InterPro"/>
</dbReference>
<comment type="similarity">
    <text evidence="1">Belongs to the N(4)/N(6)-methyltransferase family.</text>
</comment>
<evidence type="ECO:0000256" key="6">
    <source>
        <dbReference type="ARBA" id="ARBA00022747"/>
    </source>
</evidence>
<dbReference type="InterPro" id="IPR022749">
    <property type="entry name" value="D12N6_MeTrfase_N"/>
</dbReference>
<evidence type="ECO:0000313" key="10">
    <source>
        <dbReference type="EMBL" id="TCO45870.1"/>
    </source>
</evidence>
<evidence type="ECO:0000256" key="2">
    <source>
        <dbReference type="ARBA" id="ARBA00011900"/>
    </source>
</evidence>
<dbReference type="PANTHER" id="PTHR42933:SF3">
    <property type="entry name" value="TYPE I RESTRICTION ENZYME MJAVIII METHYLASE SUBUNIT"/>
    <property type="match status" value="1"/>
</dbReference>
<dbReference type="AlphaFoldDB" id="A0A4V2S3V5"/>
<evidence type="ECO:0000313" key="11">
    <source>
        <dbReference type="Proteomes" id="UP000295680"/>
    </source>
</evidence>
<keyword evidence="4" id="KW-0808">Transferase</keyword>
<dbReference type="Proteomes" id="UP000295680">
    <property type="component" value="Unassembled WGS sequence"/>
</dbReference>
<evidence type="ECO:0000259" key="9">
    <source>
        <dbReference type="Pfam" id="PF12161"/>
    </source>
</evidence>
<dbReference type="InterPro" id="IPR003356">
    <property type="entry name" value="DNA_methylase_A-5"/>
</dbReference>